<reference evidence="1 2" key="1">
    <citation type="submission" date="2018-06" db="EMBL/GenBank/DDBJ databases">
        <title>Comparative genomics reveals the genomic features of Rhizophagus irregularis, R. cerebriforme, R. diaphanum and Gigaspora rosea, and their symbiotic lifestyle signature.</title>
        <authorList>
            <person name="Morin E."/>
            <person name="San Clemente H."/>
            <person name="Chen E.C.H."/>
            <person name="De La Providencia I."/>
            <person name="Hainaut M."/>
            <person name="Kuo A."/>
            <person name="Kohler A."/>
            <person name="Murat C."/>
            <person name="Tang N."/>
            <person name="Roy S."/>
            <person name="Loubradou J."/>
            <person name="Henrissat B."/>
            <person name="Grigoriev I.V."/>
            <person name="Corradi N."/>
            <person name="Roux C."/>
            <person name="Martin F.M."/>
        </authorList>
    </citation>
    <scope>NUCLEOTIDE SEQUENCE [LARGE SCALE GENOMIC DNA]</scope>
    <source>
        <strain evidence="1 2">DAOM 194757</strain>
    </source>
</reference>
<comment type="caution">
    <text evidence="1">The sequence shown here is derived from an EMBL/GenBank/DDBJ whole genome shotgun (WGS) entry which is preliminary data.</text>
</comment>
<dbReference type="OrthoDB" id="2348750at2759"/>
<gene>
    <name evidence="1" type="ORF">C2G38_2229721</name>
</gene>
<protein>
    <submittedName>
        <fullName evidence="1">Uncharacterized protein</fullName>
    </submittedName>
</protein>
<proteinExistence type="predicted"/>
<evidence type="ECO:0000313" key="2">
    <source>
        <dbReference type="Proteomes" id="UP000266673"/>
    </source>
</evidence>
<evidence type="ECO:0000313" key="1">
    <source>
        <dbReference type="EMBL" id="RIB01771.1"/>
    </source>
</evidence>
<dbReference type="AlphaFoldDB" id="A0A397TWH4"/>
<sequence>MALGSQKQKWALCYTSCVFTAGMQTMQRVEGQNAIIKSTVNSHTSVLELFKKLDEQFSRVFTIIQYQIWTHFVTGSTLIHSSHNFSPIIDAWIVDYLTPAALSIQRQEIAQAICGQGPVFEIEINIESFNISFAENTVDVPLIHLKELIPTNRYNDIIEIWELVRHRYRNLLYAKFHIMLIPKRWYKNEKQIEDMSIIHQQHFTDGFQESSEAYINVVTYVEMPYKIANISYEHIHKSLNH</sequence>
<keyword evidence="2" id="KW-1185">Reference proteome</keyword>
<dbReference type="Proteomes" id="UP000266673">
    <property type="component" value="Unassembled WGS sequence"/>
</dbReference>
<name>A0A397TWH4_9GLOM</name>
<dbReference type="EMBL" id="QKWP01002946">
    <property type="protein sequence ID" value="RIB01771.1"/>
    <property type="molecule type" value="Genomic_DNA"/>
</dbReference>
<organism evidence="1 2">
    <name type="scientific">Gigaspora rosea</name>
    <dbReference type="NCBI Taxonomy" id="44941"/>
    <lineage>
        <taxon>Eukaryota</taxon>
        <taxon>Fungi</taxon>
        <taxon>Fungi incertae sedis</taxon>
        <taxon>Mucoromycota</taxon>
        <taxon>Glomeromycotina</taxon>
        <taxon>Glomeromycetes</taxon>
        <taxon>Diversisporales</taxon>
        <taxon>Gigasporaceae</taxon>
        <taxon>Gigaspora</taxon>
    </lineage>
</organism>
<accession>A0A397TWH4</accession>